<feature type="compositionally biased region" description="Basic and acidic residues" evidence="6">
    <location>
        <begin position="185"/>
        <end position="194"/>
    </location>
</feature>
<reference evidence="7 8" key="1">
    <citation type="journal article" date="2007" name="Nature">
        <title>Evolution of genes and genomes on the Drosophila phylogeny.</title>
        <authorList>
            <consortium name="Drosophila 12 Genomes Consortium"/>
            <person name="Clark A.G."/>
            <person name="Eisen M.B."/>
            <person name="Smith D.R."/>
            <person name="Bergman C.M."/>
            <person name="Oliver B."/>
            <person name="Markow T.A."/>
            <person name="Kaufman T.C."/>
            <person name="Kellis M."/>
            <person name="Gelbart W."/>
            <person name="Iyer V.N."/>
            <person name="Pollard D.A."/>
            <person name="Sackton T.B."/>
            <person name="Larracuente A.M."/>
            <person name="Singh N.D."/>
            <person name="Abad J.P."/>
            <person name="Abt D.N."/>
            <person name="Adryan B."/>
            <person name="Aguade M."/>
            <person name="Akashi H."/>
            <person name="Anderson W.W."/>
            <person name="Aquadro C.F."/>
            <person name="Ardell D.H."/>
            <person name="Arguello R."/>
            <person name="Artieri C.G."/>
            <person name="Barbash D.A."/>
            <person name="Barker D."/>
            <person name="Barsanti P."/>
            <person name="Batterham P."/>
            <person name="Batzoglou S."/>
            <person name="Begun D."/>
            <person name="Bhutkar A."/>
            <person name="Blanco E."/>
            <person name="Bosak S.A."/>
            <person name="Bradley R.K."/>
            <person name="Brand A.D."/>
            <person name="Brent M.R."/>
            <person name="Brooks A.N."/>
            <person name="Brown R.H."/>
            <person name="Butlin R.K."/>
            <person name="Caggese C."/>
            <person name="Calvi B.R."/>
            <person name="Bernardo de Carvalho A."/>
            <person name="Caspi A."/>
            <person name="Castrezana S."/>
            <person name="Celniker S.E."/>
            <person name="Chang J.L."/>
            <person name="Chapple C."/>
            <person name="Chatterji S."/>
            <person name="Chinwalla A."/>
            <person name="Civetta A."/>
            <person name="Clifton S.W."/>
            <person name="Comeron J.M."/>
            <person name="Costello J.C."/>
            <person name="Coyne J.A."/>
            <person name="Daub J."/>
            <person name="David R.G."/>
            <person name="Delcher A.L."/>
            <person name="Delehaunty K."/>
            <person name="Do C.B."/>
            <person name="Ebling H."/>
            <person name="Edwards K."/>
            <person name="Eickbush T."/>
            <person name="Evans J.D."/>
            <person name="Filipski A."/>
            <person name="Findeiss S."/>
            <person name="Freyhult E."/>
            <person name="Fulton L."/>
            <person name="Fulton R."/>
            <person name="Garcia A.C."/>
            <person name="Gardiner A."/>
            <person name="Garfield D.A."/>
            <person name="Garvin B.E."/>
            <person name="Gibson G."/>
            <person name="Gilbert D."/>
            <person name="Gnerre S."/>
            <person name="Godfrey J."/>
            <person name="Good R."/>
            <person name="Gotea V."/>
            <person name="Gravely B."/>
            <person name="Greenberg A.J."/>
            <person name="Griffiths-Jones S."/>
            <person name="Gross S."/>
            <person name="Guigo R."/>
            <person name="Gustafson E.A."/>
            <person name="Haerty W."/>
            <person name="Hahn M.W."/>
            <person name="Halligan D.L."/>
            <person name="Halpern A.L."/>
            <person name="Halter G.M."/>
            <person name="Han M.V."/>
            <person name="Heger A."/>
            <person name="Hillier L."/>
            <person name="Hinrichs A.S."/>
            <person name="Holmes I."/>
            <person name="Hoskins R.A."/>
            <person name="Hubisz M.J."/>
            <person name="Hultmark D."/>
            <person name="Huntley M.A."/>
            <person name="Jaffe D.B."/>
            <person name="Jagadeeshan S."/>
            <person name="Jeck W.R."/>
            <person name="Johnson J."/>
            <person name="Jones C.D."/>
            <person name="Jordan W.C."/>
            <person name="Karpen G.H."/>
            <person name="Kataoka E."/>
            <person name="Keightley P.D."/>
            <person name="Kheradpour P."/>
            <person name="Kirkness E.F."/>
            <person name="Koerich L.B."/>
            <person name="Kristiansen K."/>
            <person name="Kudrna D."/>
            <person name="Kulathinal R.J."/>
            <person name="Kumar S."/>
            <person name="Kwok R."/>
            <person name="Lander E."/>
            <person name="Langley C.H."/>
            <person name="Lapoint R."/>
            <person name="Lazzaro B.P."/>
            <person name="Lee S.J."/>
            <person name="Levesque L."/>
            <person name="Li R."/>
            <person name="Lin C.F."/>
            <person name="Lin M.F."/>
            <person name="Lindblad-Toh K."/>
            <person name="Llopart A."/>
            <person name="Long M."/>
            <person name="Low L."/>
            <person name="Lozovsky E."/>
            <person name="Lu J."/>
            <person name="Luo M."/>
            <person name="Machado C.A."/>
            <person name="Makalowski W."/>
            <person name="Marzo M."/>
            <person name="Matsuda M."/>
            <person name="Matzkin L."/>
            <person name="McAllister B."/>
            <person name="McBride C.S."/>
            <person name="McKernan B."/>
            <person name="McKernan K."/>
            <person name="Mendez-Lago M."/>
            <person name="Minx P."/>
            <person name="Mollenhauer M.U."/>
            <person name="Montooth K."/>
            <person name="Mount S.M."/>
            <person name="Mu X."/>
            <person name="Myers E."/>
            <person name="Negre B."/>
            <person name="Newfeld S."/>
            <person name="Nielsen R."/>
            <person name="Noor M.A."/>
            <person name="O'Grady P."/>
            <person name="Pachter L."/>
            <person name="Papaceit M."/>
            <person name="Parisi M.J."/>
            <person name="Parisi M."/>
            <person name="Parts L."/>
            <person name="Pedersen J.S."/>
            <person name="Pesole G."/>
            <person name="Phillippy A.M."/>
            <person name="Ponting C.P."/>
            <person name="Pop M."/>
            <person name="Porcelli D."/>
            <person name="Powell J.R."/>
            <person name="Prohaska S."/>
            <person name="Pruitt K."/>
            <person name="Puig M."/>
            <person name="Quesneville H."/>
            <person name="Ram K.R."/>
            <person name="Rand D."/>
            <person name="Rasmussen M.D."/>
            <person name="Reed L.K."/>
            <person name="Reenan R."/>
            <person name="Reily A."/>
            <person name="Remington K.A."/>
            <person name="Rieger T.T."/>
            <person name="Ritchie M.G."/>
            <person name="Robin C."/>
            <person name="Rogers Y.H."/>
            <person name="Rohde C."/>
            <person name="Rozas J."/>
            <person name="Rubenfield M.J."/>
            <person name="Ruiz A."/>
            <person name="Russo S."/>
            <person name="Salzberg S.L."/>
            <person name="Sanchez-Gracia A."/>
            <person name="Saranga D.J."/>
            <person name="Sato H."/>
            <person name="Schaeffer S.W."/>
            <person name="Schatz M.C."/>
            <person name="Schlenke T."/>
            <person name="Schwartz R."/>
            <person name="Segarra C."/>
            <person name="Singh R.S."/>
            <person name="Sirot L."/>
            <person name="Sirota M."/>
            <person name="Sisneros N.B."/>
            <person name="Smith C.D."/>
            <person name="Smith T.F."/>
            <person name="Spieth J."/>
            <person name="Stage D.E."/>
            <person name="Stark A."/>
            <person name="Stephan W."/>
            <person name="Strausberg R.L."/>
            <person name="Strempel S."/>
            <person name="Sturgill D."/>
            <person name="Sutton G."/>
            <person name="Sutton G.G."/>
            <person name="Tao W."/>
            <person name="Teichmann S."/>
            <person name="Tobari Y.N."/>
            <person name="Tomimura Y."/>
            <person name="Tsolas J.M."/>
            <person name="Valente V.L."/>
            <person name="Venter E."/>
            <person name="Venter J.C."/>
            <person name="Vicario S."/>
            <person name="Vieira F.G."/>
            <person name="Vilella A.J."/>
            <person name="Villasante A."/>
            <person name="Walenz B."/>
            <person name="Wang J."/>
            <person name="Wasserman M."/>
            <person name="Watts T."/>
            <person name="Wilson D."/>
            <person name="Wilson R.K."/>
            <person name="Wing R.A."/>
            <person name="Wolfner M.F."/>
            <person name="Wong A."/>
            <person name="Wong G.K."/>
            <person name="Wu C.I."/>
            <person name="Wu G."/>
            <person name="Yamamoto D."/>
            <person name="Yang H.P."/>
            <person name="Yang S.P."/>
            <person name="Yorke J.A."/>
            <person name="Yoshida K."/>
            <person name="Zdobnov E."/>
            <person name="Zhang P."/>
            <person name="Zhang Y."/>
            <person name="Zimin A.V."/>
            <person name="Baldwin J."/>
            <person name="Abdouelleil A."/>
            <person name="Abdulkadir J."/>
            <person name="Abebe A."/>
            <person name="Abera B."/>
            <person name="Abreu J."/>
            <person name="Acer S.C."/>
            <person name="Aftuck L."/>
            <person name="Alexander A."/>
            <person name="An P."/>
            <person name="Anderson E."/>
            <person name="Anderson S."/>
            <person name="Arachi H."/>
            <person name="Azer M."/>
            <person name="Bachantsang P."/>
            <person name="Barry A."/>
            <person name="Bayul T."/>
            <person name="Berlin A."/>
            <person name="Bessette D."/>
            <person name="Bloom T."/>
            <person name="Blye J."/>
            <person name="Boguslavskiy L."/>
            <person name="Bonnet C."/>
            <person name="Boukhgalter B."/>
            <person name="Bourzgui I."/>
            <person name="Brown A."/>
            <person name="Cahill P."/>
            <person name="Channer S."/>
            <person name="Cheshatsang Y."/>
            <person name="Chuda L."/>
            <person name="Citroen M."/>
            <person name="Collymore A."/>
            <person name="Cooke P."/>
            <person name="Costello M."/>
            <person name="D'Aco K."/>
            <person name="Daza R."/>
            <person name="De Haan G."/>
            <person name="DeGray S."/>
            <person name="DeMaso C."/>
            <person name="Dhargay N."/>
            <person name="Dooley K."/>
            <person name="Dooley E."/>
            <person name="Doricent M."/>
            <person name="Dorje P."/>
            <person name="Dorjee K."/>
            <person name="Dupes A."/>
            <person name="Elong R."/>
            <person name="Falk J."/>
            <person name="Farina A."/>
            <person name="Faro S."/>
            <person name="Ferguson D."/>
            <person name="Fisher S."/>
            <person name="Foley C.D."/>
            <person name="Franke A."/>
            <person name="Friedrich D."/>
            <person name="Gadbois L."/>
            <person name="Gearin G."/>
            <person name="Gearin C.R."/>
            <person name="Giannoukos G."/>
            <person name="Goode T."/>
            <person name="Graham J."/>
            <person name="Grandbois E."/>
            <person name="Grewal S."/>
            <person name="Gyaltsen K."/>
            <person name="Hafez N."/>
            <person name="Hagos B."/>
            <person name="Hall J."/>
            <person name="Henson C."/>
            <person name="Hollinger A."/>
            <person name="Honan T."/>
            <person name="Huard M.D."/>
            <person name="Hughes L."/>
            <person name="Hurhula B."/>
            <person name="Husby M.E."/>
            <person name="Kamat A."/>
            <person name="Kanga B."/>
            <person name="Kashin S."/>
            <person name="Khazanovich D."/>
            <person name="Kisner P."/>
            <person name="Lance K."/>
            <person name="Lara M."/>
            <person name="Lee W."/>
            <person name="Lennon N."/>
            <person name="Letendre F."/>
            <person name="LeVine R."/>
            <person name="Lipovsky A."/>
            <person name="Liu X."/>
            <person name="Liu J."/>
            <person name="Liu S."/>
            <person name="Lokyitsang T."/>
            <person name="Lokyitsang Y."/>
            <person name="Lubonja R."/>
            <person name="Lui A."/>
            <person name="MacDonald P."/>
            <person name="Magnisalis V."/>
            <person name="Maru K."/>
            <person name="Matthews C."/>
            <person name="McCusker W."/>
            <person name="McDonough S."/>
            <person name="Mehta T."/>
            <person name="Meldrim J."/>
            <person name="Meneus L."/>
            <person name="Mihai O."/>
            <person name="Mihalev A."/>
            <person name="Mihova T."/>
            <person name="Mittelman R."/>
            <person name="Mlenga V."/>
            <person name="Montmayeur A."/>
            <person name="Mulrain L."/>
            <person name="Navidi A."/>
            <person name="Naylor J."/>
            <person name="Negash T."/>
            <person name="Nguyen T."/>
            <person name="Nguyen N."/>
            <person name="Nicol R."/>
            <person name="Norbu C."/>
            <person name="Norbu N."/>
            <person name="Novod N."/>
            <person name="O'Neill B."/>
            <person name="Osman S."/>
            <person name="Markiewicz E."/>
            <person name="Oyono O.L."/>
            <person name="Patti C."/>
            <person name="Phunkhang P."/>
            <person name="Pierre F."/>
            <person name="Priest M."/>
            <person name="Raghuraman S."/>
            <person name="Rege F."/>
            <person name="Reyes R."/>
            <person name="Rise C."/>
            <person name="Rogov P."/>
            <person name="Ross K."/>
            <person name="Ryan E."/>
            <person name="Settipalli S."/>
            <person name="Shea T."/>
            <person name="Sherpa N."/>
            <person name="Shi L."/>
            <person name="Shih D."/>
            <person name="Sparrow T."/>
            <person name="Spaulding J."/>
            <person name="Stalker J."/>
            <person name="Stange-Thomann N."/>
            <person name="Stavropoulos S."/>
            <person name="Stone C."/>
            <person name="Strader C."/>
            <person name="Tesfaye S."/>
            <person name="Thomson T."/>
            <person name="Thoulutsang Y."/>
            <person name="Thoulutsang D."/>
            <person name="Topham K."/>
            <person name="Topping I."/>
            <person name="Tsamla T."/>
            <person name="Vassiliev H."/>
            <person name="Vo A."/>
            <person name="Wangchuk T."/>
            <person name="Wangdi T."/>
            <person name="Weiand M."/>
            <person name="Wilkinson J."/>
            <person name="Wilson A."/>
            <person name="Yadav S."/>
            <person name="Young G."/>
            <person name="Yu Q."/>
            <person name="Zembek L."/>
            <person name="Zhong D."/>
            <person name="Zimmer A."/>
            <person name="Zwirko Z."/>
            <person name="Jaffe D.B."/>
            <person name="Alvarez P."/>
            <person name="Brockman W."/>
            <person name="Butler J."/>
            <person name="Chin C."/>
            <person name="Gnerre S."/>
            <person name="Grabherr M."/>
            <person name="Kleber M."/>
            <person name="Mauceli E."/>
            <person name="MacCallum I."/>
        </authorList>
    </citation>
    <scope>NUCLEOTIDE SEQUENCE [LARGE SCALE GENOMIC DNA]</scope>
    <source>
        <strain evidence="8">Tucson 14030-0811.24</strain>
    </source>
</reference>
<evidence type="ECO:0000313" key="7">
    <source>
        <dbReference type="EMBL" id="EDW80669.1"/>
    </source>
</evidence>
<keyword evidence="2" id="KW-0963">Cytoplasm</keyword>
<dbReference type="KEGG" id="dwi:6647709"/>
<feature type="region of interest" description="Disordered" evidence="6">
    <location>
        <begin position="369"/>
        <end position="390"/>
    </location>
</feature>
<dbReference type="GO" id="GO:0031072">
    <property type="term" value="F:heat shock protein binding"/>
    <property type="evidence" value="ECO:0007669"/>
    <property type="project" value="TreeGrafter"/>
</dbReference>
<dbReference type="FunCoup" id="B4NA26">
    <property type="interactions" value="18"/>
</dbReference>
<dbReference type="GO" id="GO:0005739">
    <property type="term" value="C:mitochondrion"/>
    <property type="evidence" value="ECO:0007669"/>
    <property type="project" value="TreeGrafter"/>
</dbReference>
<sequence>MEQKRKSLLEKYNIPLSHLDFGYVKNCGNAREMEKIVNILRSGEEGFYPDLTRCAEDKLKELKPNSQLFRYEEPIQRSEFLDRKELKPIYDWTHDIKSKDSTLNEMKEDIRTLKANLPPMRTPSKIDTDKSATDADTAKPMPNPSVPTAKATKSSENRIKSTDYNKWDKYDPDVEILRMDLDEERAKEEAEQKNAKNVAPPKKAVDKTDENERLKERLMSRLEQLSKLERDHLAEKHRLRGNEYFKSKEYKSAILEYSQAIIYDPENASRSYNNRAISHLKVKNYLAAISDCEACLEIEPDNIKALLRLADANYGQGRRRESHDVYQRVLQLDPSNACALKSLEELHKQLGEIAPANATRLVIEELPPEVKPKPKANPKASPKVVEPKATKPTKDYDLAELVKPNRMVKNKILNASDALVGKESIKQKQGPIQELTDADSSPSMLRMPLANKRIDNNKILIEEL</sequence>
<evidence type="ECO:0000256" key="4">
    <source>
        <dbReference type="ARBA" id="ARBA00022803"/>
    </source>
</evidence>
<dbReference type="PROSITE" id="PS50005">
    <property type="entry name" value="TPR"/>
    <property type="match status" value="2"/>
</dbReference>
<keyword evidence="3" id="KW-0677">Repeat</keyword>
<gene>
    <name evidence="7" type="primary">Dwil\GK11656</name>
    <name evidence="7" type="ORF">Dwil_GK11656</name>
</gene>
<dbReference type="Gene3D" id="1.25.40.10">
    <property type="entry name" value="Tetratricopeptide repeat domain"/>
    <property type="match status" value="1"/>
</dbReference>
<feature type="region of interest" description="Disordered" evidence="6">
    <location>
        <begin position="185"/>
        <end position="210"/>
    </location>
</feature>
<dbReference type="AlphaFoldDB" id="B4NA26"/>
<dbReference type="PANTHER" id="PTHR45984">
    <property type="entry name" value="RNA (RNA) POLYMERASE II ASSOCIATED PROTEIN HOMOLOG"/>
    <property type="match status" value="1"/>
</dbReference>
<name>B4NA26_DROWI</name>
<feature type="repeat" description="TPR" evidence="5">
    <location>
        <begin position="234"/>
        <end position="267"/>
    </location>
</feature>
<dbReference type="PhylomeDB" id="B4NA26"/>
<dbReference type="Proteomes" id="UP000007798">
    <property type="component" value="Unassembled WGS sequence"/>
</dbReference>
<dbReference type="SMART" id="SM00028">
    <property type="entry name" value="TPR"/>
    <property type="match status" value="3"/>
</dbReference>
<dbReference type="InterPro" id="IPR011990">
    <property type="entry name" value="TPR-like_helical_dom_sf"/>
</dbReference>
<keyword evidence="4 5" id="KW-0802">TPR repeat</keyword>
<organism evidence="7 8">
    <name type="scientific">Drosophila willistoni</name>
    <name type="common">Fruit fly</name>
    <dbReference type="NCBI Taxonomy" id="7260"/>
    <lineage>
        <taxon>Eukaryota</taxon>
        <taxon>Metazoa</taxon>
        <taxon>Ecdysozoa</taxon>
        <taxon>Arthropoda</taxon>
        <taxon>Hexapoda</taxon>
        <taxon>Insecta</taxon>
        <taxon>Pterygota</taxon>
        <taxon>Neoptera</taxon>
        <taxon>Endopterygota</taxon>
        <taxon>Diptera</taxon>
        <taxon>Brachycera</taxon>
        <taxon>Muscomorpha</taxon>
        <taxon>Ephydroidea</taxon>
        <taxon>Drosophilidae</taxon>
        <taxon>Drosophila</taxon>
        <taxon>Sophophora</taxon>
    </lineage>
</organism>
<dbReference type="HOGENOM" id="CLU_044641_1_0_1"/>
<dbReference type="GO" id="GO:0005829">
    <property type="term" value="C:cytosol"/>
    <property type="evidence" value="ECO:0007669"/>
    <property type="project" value="TreeGrafter"/>
</dbReference>
<evidence type="ECO:0000256" key="3">
    <source>
        <dbReference type="ARBA" id="ARBA00022737"/>
    </source>
</evidence>
<evidence type="ECO:0000256" key="1">
    <source>
        <dbReference type="ARBA" id="ARBA00004496"/>
    </source>
</evidence>
<evidence type="ECO:0000256" key="5">
    <source>
        <dbReference type="PROSITE-ProRule" id="PRU00339"/>
    </source>
</evidence>
<protein>
    <submittedName>
        <fullName evidence="7">Uncharacterized protein</fullName>
    </submittedName>
</protein>
<comment type="subcellular location">
    <subcellularLocation>
        <location evidence="1">Cytoplasm</location>
    </subcellularLocation>
</comment>
<dbReference type="OrthoDB" id="2942533at2759"/>
<dbReference type="eggNOG" id="KOG1124">
    <property type="taxonomic scope" value="Eukaryota"/>
</dbReference>
<dbReference type="STRING" id="7260.B4NA26"/>
<evidence type="ECO:0000313" key="8">
    <source>
        <dbReference type="Proteomes" id="UP000007798"/>
    </source>
</evidence>
<dbReference type="SMR" id="B4NA26"/>
<feature type="repeat" description="TPR" evidence="5">
    <location>
        <begin position="303"/>
        <end position="336"/>
    </location>
</feature>
<dbReference type="PANTHER" id="PTHR45984:SF1">
    <property type="entry name" value="SPAG1 AXONEMAL DYNEIN ASSEMBLY FACTOR"/>
    <property type="match status" value="1"/>
</dbReference>
<dbReference type="OMA" id="YSKWDKY"/>
<feature type="region of interest" description="Disordered" evidence="6">
    <location>
        <begin position="113"/>
        <end position="157"/>
    </location>
</feature>
<dbReference type="Pfam" id="PF14559">
    <property type="entry name" value="TPR_19"/>
    <property type="match status" value="1"/>
</dbReference>
<dbReference type="EMBL" id="CH964232">
    <property type="protein sequence ID" value="EDW80669.1"/>
    <property type="molecule type" value="Genomic_DNA"/>
</dbReference>
<dbReference type="GO" id="GO:0006626">
    <property type="term" value="P:protein targeting to mitochondrion"/>
    <property type="evidence" value="ECO:0007669"/>
    <property type="project" value="TreeGrafter"/>
</dbReference>
<keyword evidence="8" id="KW-1185">Reference proteome</keyword>
<dbReference type="InParanoid" id="B4NA26"/>
<feature type="compositionally biased region" description="Basic and acidic residues" evidence="6">
    <location>
        <begin position="124"/>
        <end position="137"/>
    </location>
</feature>
<evidence type="ECO:0000256" key="6">
    <source>
        <dbReference type="SAM" id="MobiDB-lite"/>
    </source>
</evidence>
<evidence type="ECO:0000256" key="2">
    <source>
        <dbReference type="ARBA" id="ARBA00022490"/>
    </source>
</evidence>
<dbReference type="InterPro" id="IPR051982">
    <property type="entry name" value="CiliaryAsmbly_MitoImport"/>
</dbReference>
<accession>B4NA26</accession>
<dbReference type="InterPro" id="IPR019734">
    <property type="entry name" value="TPR_rpt"/>
</dbReference>
<proteinExistence type="predicted"/>
<feature type="region of interest" description="Disordered" evidence="6">
    <location>
        <begin position="424"/>
        <end position="443"/>
    </location>
</feature>
<dbReference type="SUPFAM" id="SSF48452">
    <property type="entry name" value="TPR-like"/>
    <property type="match status" value="1"/>
</dbReference>